<keyword evidence="5 10" id="KW-0547">Nucleotide-binding</keyword>
<keyword evidence="4 10" id="KW-0808">Transferase</keyword>
<comment type="caution">
    <text evidence="12">The sequence shown here is derived from an EMBL/GenBank/DDBJ whole genome shotgun (WGS) entry which is preliminary data.</text>
</comment>
<evidence type="ECO:0000256" key="3">
    <source>
        <dbReference type="ARBA" id="ARBA00022490"/>
    </source>
</evidence>
<dbReference type="EC" id="2.7.4.25" evidence="10"/>
<evidence type="ECO:0000256" key="7">
    <source>
        <dbReference type="ARBA" id="ARBA00022840"/>
    </source>
</evidence>
<dbReference type="EMBL" id="JBHSKX010000001">
    <property type="protein sequence ID" value="MFC5366072.1"/>
    <property type="molecule type" value="Genomic_DNA"/>
</dbReference>
<sequence length="217" mass="23932">MSDTGTAEDGFGTDRGETTPTDRTVDSNLFITVSGPPGCGATTVCNRLSAVLDCGYVSGGDIFRELAEEREMSLSQFIAEAEASEEIDRALDRRLQTIAEKWGTANNAFILESRLAGWLAGNRADLRIWLDAPAEVRVDRTRAREEMEAEMRVREVSEAGRYESYYGIDITDQSFYDLSINTARWDEDTVLDILLSAVDGYDAQADEGAFATKDVDV</sequence>
<dbReference type="GO" id="GO:0005737">
    <property type="term" value="C:cytoplasm"/>
    <property type="evidence" value="ECO:0007669"/>
    <property type="project" value="UniProtKB-SubCell"/>
</dbReference>
<evidence type="ECO:0000256" key="9">
    <source>
        <dbReference type="ARBA" id="ARBA00048478"/>
    </source>
</evidence>
<feature type="region of interest" description="Disordered" evidence="11">
    <location>
        <begin position="1"/>
        <end position="24"/>
    </location>
</feature>
<comment type="catalytic activity">
    <reaction evidence="9 10">
        <text>CMP + ATP = CDP + ADP</text>
        <dbReference type="Rhea" id="RHEA:11600"/>
        <dbReference type="ChEBI" id="CHEBI:30616"/>
        <dbReference type="ChEBI" id="CHEBI:58069"/>
        <dbReference type="ChEBI" id="CHEBI:60377"/>
        <dbReference type="ChEBI" id="CHEBI:456216"/>
        <dbReference type="EC" id="2.7.4.25"/>
    </reaction>
</comment>
<evidence type="ECO:0000256" key="6">
    <source>
        <dbReference type="ARBA" id="ARBA00022777"/>
    </source>
</evidence>
<evidence type="ECO:0000313" key="12">
    <source>
        <dbReference type="EMBL" id="MFC5366072.1"/>
    </source>
</evidence>
<dbReference type="GO" id="GO:0005524">
    <property type="term" value="F:ATP binding"/>
    <property type="evidence" value="ECO:0007669"/>
    <property type="project" value="UniProtKB-UniRule"/>
</dbReference>
<dbReference type="CDD" id="cd02020">
    <property type="entry name" value="CMPK"/>
    <property type="match status" value="1"/>
</dbReference>
<evidence type="ECO:0000256" key="2">
    <source>
        <dbReference type="ARBA" id="ARBA00011005"/>
    </source>
</evidence>
<name>A0ABD5R8U2_9EURY</name>
<protein>
    <recommendedName>
        <fullName evidence="10">Cytidylate kinase</fullName>
        <shortName evidence="10">CK</shortName>
        <ecNumber evidence="10">2.7.4.25</ecNumber>
    </recommendedName>
    <alternativeName>
        <fullName evidence="10">Cytidine monophosphate kinase</fullName>
        <shortName evidence="10">CMP kinase</shortName>
    </alternativeName>
</protein>
<keyword evidence="13" id="KW-1185">Reference proteome</keyword>
<keyword evidence="3 10" id="KW-0963">Cytoplasm</keyword>
<dbReference type="Gene3D" id="3.40.50.300">
    <property type="entry name" value="P-loop containing nucleotide triphosphate hydrolases"/>
    <property type="match status" value="1"/>
</dbReference>
<evidence type="ECO:0000256" key="5">
    <source>
        <dbReference type="ARBA" id="ARBA00022741"/>
    </source>
</evidence>
<feature type="binding site" evidence="10">
    <location>
        <begin position="35"/>
        <end position="43"/>
    </location>
    <ligand>
        <name>ATP</name>
        <dbReference type="ChEBI" id="CHEBI:30616"/>
    </ligand>
</feature>
<dbReference type="GO" id="GO:0016301">
    <property type="term" value="F:kinase activity"/>
    <property type="evidence" value="ECO:0007669"/>
    <property type="project" value="UniProtKB-KW"/>
</dbReference>
<gene>
    <name evidence="10 12" type="primary">cmk</name>
    <name evidence="12" type="ORF">ACFPJ5_03915</name>
</gene>
<dbReference type="InterPro" id="IPR011994">
    <property type="entry name" value="Cytidylate_kinase_dom"/>
</dbReference>
<dbReference type="SUPFAM" id="SSF52540">
    <property type="entry name" value="P-loop containing nucleoside triphosphate hydrolases"/>
    <property type="match status" value="1"/>
</dbReference>
<dbReference type="GO" id="GO:0006220">
    <property type="term" value="P:pyrimidine nucleotide metabolic process"/>
    <property type="evidence" value="ECO:0007669"/>
    <property type="project" value="UniProtKB-UniRule"/>
</dbReference>
<evidence type="ECO:0000256" key="8">
    <source>
        <dbReference type="ARBA" id="ARBA00047615"/>
    </source>
</evidence>
<dbReference type="InterPro" id="IPR027417">
    <property type="entry name" value="P-loop_NTPase"/>
</dbReference>
<evidence type="ECO:0000256" key="4">
    <source>
        <dbReference type="ARBA" id="ARBA00022679"/>
    </source>
</evidence>
<keyword evidence="7 10" id="KW-0067">ATP-binding</keyword>
<evidence type="ECO:0000256" key="10">
    <source>
        <dbReference type="HAMAP-Rule" id="MF_00239"/>
    </source>
</evidence>
<dbReference type="Pfam" id="PF13238">
    <property type="entry name" value="AAA_18"/>
    <property type="match status" value="1"/>
</dbReference>
<reference evidence="12 13" key="1">
    <citation type="journal article" date="2019" name="Int. J. Syst. Evol. Microbiol.">
        <title>The Global Catalogue of Microorganisms (GCM) 10K type strain sequencing project: providing services to taxonomists for standard genome sequencing and annotation.</title>
        <authorList>
            <consortium name="The Broad Institute Genomics Platform"/>
            <consortium name="The Broad Institute Genome Sequencing Center for Infectious Disease"/>
            <person name="Wu L."/>
            <person name="Ma J."/>
        </authorList>
    </citation>
    <scope>NUCLEOTIDE SEQUENCE [LARGE SCALE GENOMIC DNA]</scope>
    <source>
        <strain evidence="12 13">CGMCC 1.12237</strain>
    </source>
</reference>
<comment type="similarity">
    <text evidence="2 10">Belongs to the cytidylate kinase family. Type 2 subfamily.</text>
</comment>
<keyword evidence="6 10" id="KW-0418">Kinase</keyword>
<evidence type="ECO:0000313" key="13">
    <source>
        <dbReference type="Proteomes" id="UP001596201"/>
    </source>
</evidence>
<dbReference type="AlphaFoldDB" id="A0ABD5R8U2"/>
<dbReference type="Proteomes" id="UP001596201">
    <property type="component" value="Unassembled WGS sequence"/>
</dbReference>
<organism evidence="12 13">
    <name type="scientific">Salinirubrum litoreum</name>
    <dbReference type="NCBI Taxonomy" id="1126234"/>
    <lineage>
        <taxon>Archaea</taxon>
        <taxon>Methanobacteriati</taxon>
        <taxon>Methanobacteriota</taxon>
        <taxon>Stenosarchaea group</taxon>
        <taxon>Halobacteria</taxon>
        <taxon>Halobacteriales</taxon>
        <taxon>Haloferacaceae</taxon>
        <taxon>Salinirubrum</taxon>
    </lineage>
</organism>
<dbReference type="HAMAP" id="MF_00239">
    <property type="entry name" value="Cytidyl_kinase_type2"/>
    <property type="match status" value="1"/>
</dbReference>
<evidence type="ECO:0000256" key="1">
    <source>
        <dbReference type="ARBA" id="ARBA00004496"/>
    </source>
</evidence>
<evidence type="ECO:0000256" key="11">
    <source>
        <dbReference type="SAM" id="MobiDB-lite"/>
    </source>
</evidence>
<dbReference type="InterPro" id="IPR011892">
    <property type="entry name" value="Cyt_kin_arch"/>
</dbReference>
<accession>A0ABD5R8U2</accession>
<comment type="subcellular location">
    <subcellularLocation>
        <location evidence="1 10">Cytoplasm</location>
    </subcellularLocation>
</comment>
<dbReference type="RefSeq" id="WP_227228565.1">
    <property type="nucleotide sequence ID" value="NZ_JAJCVJ010000001.1"/>
</dbReference>
<dbReference type="NCBIfam" id="TIGR02173">
    <property type="entry name" value="cyt_kin_arch"/>
    <property type="match status" value="1"/>
</dbReference>
<proteinExistence type="inferred from homology"/>
<comment type="catalytic activity">
    <reaction evidence="8 10">
        <text>dCMP + ATP = dCDP + ADP</text>
        <dbReference type="Rhea" id="RHEA:25094"/>
        <dbReference type="ChEBI" id="CHEBI:30616"/>
        <dbReference type="ChEBI" id="CHEBI:57566"/>
        <dbReference type="ChEBI" id="CHEBI:58593"/>
        <dbReference type="ChEBI" id="CHEBI:456216"/>
        <dbReference type="EC" id="2.7.4.25"/>
    </reaction>
</comment>